<reference evidence="2 3" key="1">
    <citation type="journal article" date="2013" name="BMC Genomics">
        <title>Reconstruction of the lipid metabolism for the microalga Monoraphidium neglectum from its genome sequence reveals characteristics suitable for biofuel production.</title>
        <authorList>
            <person name="Bogen C."/>
            <person name="Al-Dilaimi A."/>
            <person name="Albersmeier A."/>
            <person name="Wichmann J."/>
            <person name="Grundmann M."/>
            <person name="Rupp O."/>
            <person name="Lauersen K.J."/>
            <person name="Blifernez-Klassen O."/>
            <person name="Kalinowski J."/>
            <person name="Goesmann A."/>
            <person name="Mussgnug J.H."/>
            <person name="Kruse O."/>
        </authorList>
    </citation>
    <scope>NUCLEOTIDE SEQUENCE [LARGE SCALE GENOMIC DNA]</scope>
    <source>
        <strain evidence="2 3">SAG 48.87</strain>
    </source>
</reference>
<evidence type="ECO:0000256" key="1">
    <source>
        <dbReference type="SAM" id="MobiDB-lite"/>
    </source>
</evidence>
<dbReference type="RefSeq" id="XP_013890758.1">
    <property type="nucleotide sequence ID" value="XM_014035304.1"/>
</dbReference>
<feature type="region of interest" description="Disordered" evidence="1">
    <location>
        <begin position="1"/>
        <end position="25"/>
    </location>
</feature>
<evidence type="ECO:0000313" key="2">
    <source>
        <dbReference type="EMBL" id="KIY91738.1"/>
    </source>
</evidence>
<evidence type="ECO:0000313" key="3">
    <source>
        <dbReference type="Proteomes" id="UP000054498"/>
    </source>
</evidence>
<keyword evidence="3" id="KW-1185">Reference proteome</keyword>
<dbReference type="AlphaFoldDB" id="A0A0D2K6D5"/>
<dbReference type="Proteomes" id="UP000054498">
    <property type="component" value="Unassembled WGS sequence"/>
</dbReference>
<gene>
    <name evidence="2" type="ORF">MNEG_16226</name>
</gene>
<organism evidence="2 3">
    <name type="scientific">Monoraphidium neglectum</name>
    <dbReference type="NCBI Taxonomy" id="145388"/>
    <lineage>
        <taxon>Eukaryota</taxon>
        <taxon>Viridiplantae</taxon>
        <taxon>Chlorophyta</taxon>
        <taxon>core chlorophytes</taxon>
        <taxon>Chlorophyceae</taxon>
        <taxon>CS clade</taxon>
        <taxon>Sphaeropleales</taxon>
        <taxon>Selenastraceae</taxon>
        <taxon>Monoraphidium</taxon>
    </lineage>
</organism>
<protein>
    <submittedName>
        <fullName evidence="2">Uncharacterized protein</fullName>
    </submittedName>
</protein>
<dbReference type="GeneID" id="25733964"/>
<dbReference type="KEGG" id="mng:MNEG_16226"/>
<name>A0A0D2K6D5_9CHLO</name>
<feature type="non-terminal residue" evidence="2">
    <location>
        <position position="1"/>
    </location>
</feature>
<dbReference type="EMBL" id="KK106346">
    <property type="protein sequence ID" value="KIY91738.1"/>
    <property type="molecule type" value="Genomic_DNA"/>
</dbReference>
<accession>A0A0D2K6D5</accession>
<sequence length="68" mass="7076">RAPKAPAWGHRGSGGGPRRGGRARGLRQAAAILDSKSLFLAAPAPACRGPVKKGPSIPHNHQENIPPR</sequence>
<feature type="compositionally biased region" description="Low complexity" evidence="1">
    <location>
        <begin position="1"/>
        <end position="10"/>
    </location>
</feature>
<feature type="region of interest" description="Disordered" evidence="1">
    <location>
        <begin position="46"/>
        <end position="68"/>
    </location>
</feature>
<proteinExistence type="predicted"/>